<reference evidence="3 4" key="1">
    <citation type="submission" date="2024-10" db="EMBL/GenBank/DDBJ databases">
        <title>The Natural Products Discovery Center: Release of the First 8490 Sequenced Strains for Exploring Actinobacteria Biosynthetic Diversity.</title>
        <authorList>
            <person name="Kalkreuter E."/>
            <person name="Kautsar S.A."/>
            <person name="Yang D."/>
            <person name="Bader C.D."/>
            <person name="Teijaro C.N."/>
            <person name="Fluegel L."/>
            <person name="Davis C.M."/>
            <person name="Simpson J.R."/>
            <person name="Lauterbach L."/>
            <person name="Steele A.D."/>
            <person name="Gui C."/>
            <person name="Meng S."/>
            <person name="Li G."/>
            <person name="Viehrig K."/>
            <person name="Ye F."/>
            <person name="Su P."/>
            <person name="Kiefer A.F."/>
            <person name="Nichols A."/>
            <person name="Cepeda A.J."/>
            <person name="Yan W."/>
            <person name="Fan B."/>
            <person name="Jiang Y."/>
            <person name="Adhikari A."/>
            <person name="Zheng C.-J."/>
            <person name="Schuster L."/>
            <person name="Cowan T.M."/>
            <person name="Smanski M.J."/>
            <person name="Chevrette M.G."/>
            <person name="De Carvalho L.P.S."/>
            <person name="Shen B."/>
        </authorList>
    </citation>
    <scope>NUCLEOTIDE SEQUENCE [LARGE SCALE GENOMIC DNA]</scope>
    <source>
        <strain evidence="3 4">NPDC003040</strain>
    </source>
</reference>
<gene>
    <name evidence="3" type="ORF">ACFYV7_37970</name>
</gene>
<feature type="compositionally biased region" description="Low complexity" evidence="1">
    <location>
        <begin position="207"/>
        <end position="223"/>
    </location>
</feature>
<name>A0ABW6R6F0_9NOCA</name>
<dbReference type="SUPFAM" id="SSF52540">
    <property type="entry name" value="P-loop containing nucleoside triphosphate hydrolases"/>
    <property type="match status" value="1"/>
</dbReference>
<dbReference type="PANTHER" id="PTHR43384:SF14">
    <property type="entry name" value="ESX-1 SECRETION-ASSOCIATED PROTEIN ESPI"/>
    <property type="match status" value="1"/>
</dbReference>
<dbReference type="InterPro" id="IPR002586">
    <property type="entry name" value="CobQ/CobB/MinD/ParA_Nub-bd_dom"/>
</dbReference>
<feature type="region of interest" description="Disordered" evidence="1">
    <location>
        <begin position="1"/>
        <end position="224"/>
    </location>
</feature>
<feature type="domain" description="CobQ/CobB/MinD/ParA nucleotide binding" evidence="2">
    <location>
        <begin position="288"/>
        <end position="500"/>
    </location>
</feature>
<dbReference type="Gene3D" id="3.40.50.300">
    <property type="entry name" value="P-loop containing nucleotide triphosphate hydrolases"/>
    <property type="match status" value="1"/>
</dbReference>
<feature type="compositionally biased region" description="Basic and acidic residues" evidence="1">
    <location>
        <begin position="128"/>
        <end position="147"/>
    </location>
</feature>
<dbReference type="PANTHER" id="PTHR43384">
    <property type="entry name" value="SEPTUM SITE-DETERMINING PROTEIN MIND HOMOLOG, CHLOROPLASTIC-RELATED"/>
    <property type="match status" value="1"/>
</dbReference>
<feature type="compositionally biased region" description="Polar residues" evidence="1">
    <location>
        <begin position="45"/>
        <end position="63"/>
    </location>
</feature>
<dbReference type="RefSeq" id="WP_387725596.1">
    <property type="nucleotide sequence ID" value="NZ_JBIAPI010000015.1"/>
</dbReference>
<dbReference type="InterPro" id="IPR027417">
    <property type="entry name" value="P-loop_NTPase"/>
</dbReference>
<sequence>MDTADAKESEPAADPSAEQSGDVEVAEPETAEAQPEQEPAEPEFSGSTDQTVSYPHAMSQQSYGPPEGFAPPAQAEQQYGGYAPPNAGPFAPPGAYEPYQTGQYQPAAAHSGSHQIAPEPQNQGYGEYRQEIGPDGLVRRVPQEHSEAAAPQAEQQAAPIYSWAPPPPPVTHQPPPQPAYQQPPAPMGQQQPPAMGQVPPPSWQGGPNPHQPAQPFQPQHVPAPGQPGHSVNDLNLLKRARRAPRSGWRRAVHKATGGVLNPGESAADVVYRDLVDRVNQPVRGDYRIAILSLKGGVGKTTTTVGLGSTFASLRGDRVIAIDANPDLGTLAHRVPRQTRSTVRNLLEDQHISRYSDVRAHTSQAPSRLEVLASEQDPAVSEAFSEADYRKAIGILQSFYNIILTDCGTGLMHSAMAGVLDMASSLVLVTSPAIDGARSASATLDWLDHHGYGKLVERTVVVVNASRRGASTVDLDQLRKLFLDRTRAVQVVPFDDHLAEGAEIDLELVSKPTRRALLELAAMVADDFGYVGAQQYHHPGPMGH</sequence>
<evidence type="ECO:0000256" key="1">
    <source>
        <dbReference type="SAM" id="MobiDB-lite"/>
    </source>
</evidence>
<dbReference type="Pfam" id="PF01656">
    <property type="entry name" value="CbiA"/>
    <property type="match status" value="1"/>
</dbReference>
<dbReference type="Proteomes" id="UP001601948">
    <property type="component" value="Unassembled WGS sequence"/>
</dbReference>
<keyword evidence="4" id="KW-1185">Reference proteome</keyword>
<accession>A0ABW6R6F0</accession>
<feature type="compositionally biased region" description="Low complexity" evidence="1">
    <location>
        <begin position="148"/>
        <end position="159"/>
    </location>
</feature>
<evidence type="ECO:0000313" key="3">
    <source>
        <dbReference type="EMBL" id="MFF3228634.1"/>
    </source>
</evidence>
<protein>
    <submittedName>
        <fullName evidence="3">AAA family ATPase</fullName>
    </submittedName>
</protein>
<evidence type="ECO:0000259" key="2">
    <source>
        <dbReference type="Pfam" id="PF01656"/>
    </source>
</evidence>
<feature type="compositionally biased region" description="Basic and acidic residues" evidence="1">
    <location>
        <begin position="1"/>
        <end position="10"/>
    </location>
</feature>
<dbReference type="InterPro" id="IPR050625">
    <property type="entry name" value="ParA/MinD_ATPase"/>
</dbReference>
<comment type="caution">
    <text evidence="3">The sequence shown here is derived from an EMBL/GenBank/DDBJ whole genome shotgun (WGS) entry which is preliminary data.</text>
</comment>
<organism evidence="3 4">
    <name type="scientific">Nocardia suismassiliense</name>
    <dbReference type="NCBI Taxonomy" id="2077092"/>
    <lineage>
        <taxon>Bacteria</taxon>
        <taxon>Bacillati</taxon>
        <taxon>Actinomycetota</taxon>
        <taxon>Actinomycetes</taxon>
        <taxon>Mycobacteriales</taxon>
        <taxon>Nocardiaceae</taxon>
        <taxon>Nocardia</taxon>
    </lineage>
</organism>
<dbReference type="EMBL" id="JBIAPI010000015">
    <property type="protein sequence ID" value="MFF3228634.1"/>
    <property type="molecule type" value="Genomic_DNA"/>
</dbReference>
<evidence type="ECO:0000313" key="4">
    <source>
        <dbReference type="Proteomes" id="UP001601948"/>
    </source>
</evidence>
<proteinExistence type="predicted"/>
<feature type="compositionally biased region" description="Low complexity" evidence="1">
    <location>
        <begin position="187"/>
        <end position="197"/>
    </location>
</feature>
<feature type="compositionally biased region" description="Pro residues" evidence="1">
    <location>
        <begin position="164"/>
        <end position="186"/>
    </location>
</feature>